<name>A0A380MQK7_9GAMM</name>
<keyword evidence="4" id="KW-0812">Transmembrane</keyword>
<dbReference type="InterPro" id="IPR003661">
    <property type="entry name" value="HisK_dim/P_dom"/>
</dbReference>
<evidence type="ECO:0000256" key="1">
    <source>
        <dbReference type="ARBA" id="ARBA00000085"/>
    </source>
</evidence>
<keyword evidence="4" id="KW-1133">Transmembrane helix</keyword>
<evidence type="ECO:0000256" key="3">
    <source>
        <dbReference type="ARBA" id="ARBA00022553"/>
    </source>
</evidence>
<dbReference type="Gene3D" id="1.10.287.130">
    <property type="match status" value="1"/>
</dbReference>
<dbReference type="InterPro" id="IPR045812">
    <property type="entry name" value="DAHL"/>
</dbReference>
<keyword evidence="7" id="KW-1185">Reference proteome</keyword>
<sequence length="577" mass="64957">MKKRNLLLILYLIGAICGASALWYSYQQLPNATSIEQQSNSLLMQTQADNAAVNEAVLRSRNNLDVSYDLLTTRTQALQQSMQELVALDKSVSDSAIQTASQKLKQAITAKLEAIERFKSHNSVLKNSLRYAPQVGIYLAVLSNDENQDAAALAFSRAIMMMQQYANTGDDNDKENFKIALEGVKAAEQLLSQESISKQIEFDVHMQTVLQEIGQLNGLINEIITNNTLVFNQLSDQWQKWRQAEQQKVDQHNRYLSAYIAYLVIGLLFILWWLRQLYRTLDSRVAKRTQELKKAYETLQHSQVQLVQSEKMATLGQMVAGVAHEVNTPLGYVKNNIVLLQDSMSEYDQLINLLFSLNGQSEHDQPILKSLLSTAKTLKADGIQEEQKQLFKDTLFGIEQIAELVVSLKNFARLDEDKLKSVDIRSCIDSALTISRNNTKQFDIEKRYQHKLLRPIECAPAQINQVLLNLFNNAAQAMQVDNGRLIIDVSESTDFLHIDVADNGSGMSEEVQKRIFEPFFTTKGAGEGTGLGLAICQQIIESHGGYIQVDSRPGKGTVFRVNLPFSREKKSTNTIEE</sequence>
<dbReference type="Pfam" id="PF19443">
    <property type="entry name" value="DAHL"/>
    <property type="match status" value="1"/>
</dbReference>
<evidence type="ECO:0000313" key="7">
    <source>
        <dbReference type="Proteomes" id="UP000254601"/>
    </source>
</evidence>
<dbReference type="InterPro" id="IPR036097">
    <property type="entry name" value="HisK_dim/P_sf"/>
</dbReference>
<dbReference type="OrthoDB" id="149796at2"/>
<dbReference type="InterPro" id="IPR004358">
    <property type="entry name" value="Sig_transdc_His_kin-like_C"/>
</dbReference>
<dbReference type="InterPro" id="IPR036890">
    <property type="entry name" value="HATPase_C_sf"/>
</dbReference>
<dbReference type="InterPro" id="IPR003594">
    <property type="entry name" value="HATPase_dom"/>
</dbReference>
<organism evidence="6 7">
    <name type="scientific">Suttonella ornithocola</name>
    <dbReference type="NCBI Taxonomy" id="279832"/>
    <lineage>
        <taxon>Bacteria</taxon>
        <taxon>Pseudomonadati</taxon>
        <taxon>Pseudomonadota</taxon>
        <taxon>Gammaproteobacteria</taxon>
        <taxon>Cardiobacteriales</taxon>
        <taxon>Cardiobacteriaceae</taxon>
        <taxon>Suttonella</taxon>
    </lineage>
</organism>
<gene>
    <name evidence="6" type="primary">zraS_1</name>
    <name evidence="6" type="ORF">NCTC13337_00612</name>
</gene>
<dbReference type="Gene3D" id="3.30.565.10">
    <property type="entry name" value="Histidine kinase-like ATPase, C-terminal domain"/>
    <property type="match status" value="1"/>
</dbReference>
<feature type="domain" description="Histidine kinase" evidence="5">
    <location>
        <begin position="321"/>
        <end position="567"/>
    </location>
</feature>
<keyword evidence="3" id="KW-0597">Phosphoprotein</keyword>
<evidence type="ECO:0000259" key="5">
    <source>
        <dbReference type="PROSITE" id="PS50109"/>
    </source>
</evidence>
<evidence type="ECO:0000256" key="4">
    <source>
        <dbReference type="SAM" id="Phobius"/>
    </source>
</evidence>
<dbReference type="PANTHER" id="PTHR43065">
    <property type="entry name" value="SENSOR HISTIDINE KINASE"/>
    <property type="match status" value="1"/>
</dbReference>
<feature type="transmembrane region" description="Helical" evidence="4">
    <location>
        <begin position="255"/>
        <end position="274"/>
    </location>
</feature>
<dbReference type="GO" id="GO:0000155">
    <property type="term" value="F:phosphorelay sensor kinase activity"/>
    <property type="evidence" value="ECO:0007669"/>
    <property type="project" value="InterPro"/>
</dbReference>
<evidence type="ECO:0000313" key="6">
    <source>
        <dbReference type="EMBL" id="SUO94193.1"/>
    </source>
</evidence>
<dbReference type="PROSITE" id="PS50109">
    <property type="entry name" value="HIS_KIN"/>
    <property type="match status" value="1"/>
</dbReference>
<dbReference type="Pfam" id="PF02518">
    <property type="entry name" value="HATPase_c"/>
    <property type="match status" value="1"/>
</dbReference>
<dbReference type="Proteomes" id="UP000254601">
    <property type="component" value="Unassembled WGS sequence"/>
</dbReference>
<keyword evidence="4" id="KW-0472">Membrane</keyword>
<evidence type="ECO:0000256" key="2">
    <source>
        <dbReference type="ARBA" id="ARBA00012438"/>
    </source>
</evidence>
<dbReference type="EMBL" id="UHIC01000001">
    <property type="protein sequence ID" value="SUO94193.1"/>
    <property type="molecule type" value="Genomic_DNA"/>
</dbReference>
<dbReference type="SUPFAM" id="SSF47384">
    <property type="entry name" value="Homodimeric domain of signal transducing histidine kinase"/>
    <property type="match status" value="1"/>
</dbReference>
<reference evidence="6 7" key="1">
    <citation type="submission" date="2018-06" db="EMBL/GenBank/DDBJ databases">
        <authorList>
            <consortium name="Pathogen Informatics"/>
            <person name="Doyle S."/>
        </authorList>
    </citation>
    <scope>NUCLEOTIDE SEQUENCE [LARGE SCALE GENOMIC DNA]</scope>
    <source>
        <strain evidence="6 7">NCTC13337</strain>
    </source>
</reference>
<dbReference type="SMART" id="SM00387">
    <property type="entry name" value="HATPase_c"/>
    <property type="match status" value="1"/>
</dbReference>
<dbReference type="SUPFAM" id="SSF55874">
    <property type="entry name" value="ATPase domain of HSP90 chaperone/DNA topoisomerase II/histidine kinase"/>
    <property type="match status" value="1"/>
</dbReference>
<dbReference type="RefSeq" id="WP_072576810.1">
    <property type="nucleotide sequence ID" value="NZ_LWHB01000104.1"/>
</dbReference>
<dbReference type="PRINTS" id="PR00344">
    <property type="entry name" value="BCTRLSENSOR"/>
</dbReference>
<dbReference type="CDD" id="cd00082">
    <property type="entry name" value="HisKA"/>
    <property type="match status" value="1"/>
</dbReference>
<protein>
    <recommendedName>
        <fullName evidence="2">histidine kinase</fullName>
        <ecNumber evidence="2">2.7.13.3</ecNumber>
    </recommendedName>
</protein>
<dbReference type="AlphaFoldDB" id="A0A380MQK7"/>
<dbReference type="EC" id="2.7.13.3" evidence="2"/>
<proteinExistence type="predicted"/>
<accession>A0A380MQK7</accession>
<dbReference type="PANTHER" id="PTHR43065:SF50">
    <property type="entry name" value="HISTIDINE KINASE"/>
    <property type="match status" value="1"/>
</dbReference>
<comment type="catalytic activity">
    <reaction evidence="1">
        <text>ATP + protein L-histidine = ADP + protein N-phospho-L-histidine.</text>
        <dbReference type="EC" id="2.7.13.3"/>
    </reaction>
</comment>
<dbReference type="InterPro" id="IPR005467">
    <property type="entry name" value="His_kinase_dom"/>
</dbReference>
<keyword evidence="6" id="KW-0808">Transferase</keyword>